<accession>A0A2T4Q430</accession>
<dbReference type="InterPro" id="IPR042007">
    <property type="entry name" value="Sortase_A"/>
</dbReference>
<protein>
    <submittedName>
        <fullName evidence="6">Class A sortase SrtA</fullName>
    </submittedName>
</protein>
<sequence length="204" mass="23230">MKKWTNRLLTIVGVVLILVAIYLFAKPHIDNYLHEKDNNDKIENYDKKESKDSSQSKDKAPAIPKDKSKMAGYIKVPDAEIEEPVYPGPATPEQLNRGVSFAEGNESLTDQNISIAGHTFTDRPHYQFTNLKAAKKGSKVYFKVGNETRKYKMTSIRNVDPSDVKVLDEHKGEKNQLTLITCDNYNKNTGVWEKRKIFVAKQIN</sequence>
<dbReference type="EMBL" id="PZEV01000001">
    <property type="protein sequence ID" value="PTI52735.1"/>
    <property type="molecule type" value="Genomic_DNA"/>
</dbReference>
<dbReference type="Pfam" id="PF04203">
    <property type="entry name" value="Sortase"/>
    <property type="match status" value="1"/>
</dbReference>
<evidence type="ECO:0000256" key="5">
    <source>
        <dbReference type="SAM" id="MobiDB-lite"/>
    </source>
</evidence>
<dbReference type="GO" id="GO:0006508">
    <property type="term" value="P:proteolysis"/>
    <property type="evidence" value="ECO:0007669"/>
    <property type="project" value="UniProtKB-KW"/>
</dbReference>
<dbReference type="SUPFAM" id="SSF63817">
    <property type="entry name" value="Sortase"/>
    <property type="match status" value="1"/>
</dbReference>
<dbReference type="Proteomes" id="UP000240717">
    <property type="component" value="Unassembled WGS sequence"/>
</dbReference>
<name>A0A2T4Q430_STAWA</name>
<dbReference type="NCBIfam" id="TIGR01076">
    <property type="entry name" value="sortase_fam"/>
    <property type="match status" value="1"/>
</dbReference>
<evidence type="ECO:0000313" key="6">
    <source>
        <dbReference type="EMBL" id="PTI52735.1"/>
    </source>
</evidence>
<dbReference type="InterPro" id="IPR023365">
    <property type="entry name" value="Sortase_dom-sf"/>
</dbReference>
<dbReference type="AlphaFoldDB" id="A0A2T4Q430"/>
<evidence type="ECO:0000313" key="7">
    <source>
        <dbReference type="Proteomes" id="UP000240717"/>
    </source>
</evidence>
<keyword evidence="2" id="KW-0378">Hydrolase</keyword>
<feature type="active site" description="Acyl-thioester intermediate" evidence="4">
    <location>
        <position position="182"/>
    </location>
</feature>
<dbReference type="CDD" id="cd06165">
    <property type="entry name" value="Sortase_A"/>
    <property type="match status" value="1"/>
</dbReference>
<organism evidence="6 7">
    <name type="scientific">Staphylococcus warneri</name>
    <dbReference type="NCBI Taxonomy" id="1292"/>
    <lineage>
        <taxon>Bacteria</taxon>
        <taxon>Bacillati</taxon>
        <taxon>Bacillota</taxon>
        <taxon>Bacilli</taxon>
        <taxon>Bacillales</taxon>
        <taxon>Staphylococcaceae</taxon>
        <taxon>Staphylococcus</taxon>
    </lineage>
</organism>
<keyword evidence="1" id="KW-0645">Protease</keyword>
<evidence type="ECO:0000256" key="4">
    <source>
        <dbReference type="PIRSR" id="PIRSR605754-1"/>
    </source>
</evidence>
<keyword evidence="3" id="KW-0788">Thiol protease</keyword>
<dbReference type="RefSeq" id="WP_107532286.1">
    <property type="nucleotide sequence ID" value="NZ_PZEV01000001.1"/>
</dbReference>
<dbReference type="GO" id="GO:0008234">
    <property type="term" value="F:cysteine-type peptidase activity"/>
    <property type="evidence" value="ECO:0007669"/>
    <property type="project" value="UniProtKB-KW"/>
</dbReference>
<dbReference type="Gene3D" id="2.40.260.10">
    <property type="entry name" value="Sortase"/>
    <property type="match status" value="1"/>
</dbReference>
<feature type="region of interest" description="Disordered" evidence="5">
    <location>
        <begin position="43"/>
        <end position="64"/>
    </location>
</feature>
<evidence type="ECO:0000256" key="3">
    <source>
        <dbReference type="ARBA" id="ARBA00022807"/>
    </source>
</evidence>
<comment type="caution">
    <text evidence="6">The sequence shown here is derived from an EMBL/GenBank/DDBJ whole genome shotgun (WGS) entry which is preliminary data.</text>
</comment>
<reference evidence="6 7" key="1">
    <citation type="journal article" date="2016" name="Front. Microbiol.">
        <title>Comprehensive Phylogenetic Analysis of Bovine Non-aureus Staphylococci Species Based on Whole-Genome Sequencing.</title>
        <authorList>
            <person name="Naushad S."/>
            <person name="Barkema H.W."/>
            <person name="Luby C."/>
            <person name="Condas L.A."/>
            <person name="Nobrega D.B."/>
            <person name="Carson D.A."/>
            <person name="De Buck J."/>
        </authorList>
    </citation>
    <scope>NUCLEOTIDE SEQUENCE [LARGE SCALE GENOMIC DNA]</scope>
    <source>
        <strain evidence="6 7">SNUC 2993</strain>
    </source>
</reference>
<gene>
    <name evidence="6" type="ORF">BU085_00515</name>
</gene>
<evidence type="ECO:0000256" key="1">
    <source>
        <dbReference type="ARBA" id="ARBA00022670"/>
    </source>
</evidence>
<dbReference type="InterPro" id="IPR005754">
    <property type="entry name" value="Sortase"/>
</dbReference>
<dbReference type="STRING" id="1194526.A284_01870"/>
<feature type="active site" description="Proton donor/acceptor" evidence="4">
    <location>
        <position position="118"/>
    </location>
</feature>
<proteinExistence type="predicted"/>
<evidence type="ECO:0000256" key="2">
    <source>
        <dbReference type="ARBA" id="ARBA00022801"/>
    </source>
</evidence>